<name>A0A9P1G7L5_9DINO</name>
<dbReference type="Proteomes" id="UP001152797">
    <property type="component" value="Unassembled WGS sequence"/>
</dbReference>
<protein>
    <submittedName>
        <fullName evidence="2">Uncharacterized protein</fullName>
    </submittedName>
</protein>
<evidence type="ECO:0000313" key="3">
    <source>
        <dbReference type="EMBL" id="CAL1153582.1"/>
    </source>
</evidence>
<feature type="compositionally biased region" description="Low complexity" evidence="1">
    <location>
        <begin position="212"/>
        <end position="232"/>
    </location>
</feature>
<evidence type="ECO:0000313" key="2">
    <source>
        <dbReference type="EMBL" id="CAI4000207.1"/>
    </source>
</evidence>
<dbReference type="AlphaFoldDB" id="A0A9P1G7L5"/>
<reference evidence="3" key="2">
    <citation type="submission" date="2024-04" db="EMBL/GenBank/DDBJ databases">
        <authorList>
            <person name="Chen Y."/>
            <person name="Shah S."/>
            <person name="Dougan E. K."/>
            <person name="Thang M."/>
            <person name="Chan C."/>
        </authorList>
    </citation>
    <scope>NUCLEOTIDE SEQUENCE [LARGE SCALE GENOMIC DNA]</scope>
</reference>
<accession>A0A9P1G7L5</accession>
<sequence>MSSQLAFWLLSPMLDGQVARNSVFPNEIGRPSIIVITMGAVCATLDNLLGFPDCPLPGLSPSVVTMSIKLGPLVSEALGALAGNTQWRPEEERHHAEEASASTRATLNRDLETMKRELEASVQAMVAWRMQLSPAEGIRYDRIQEAVLLTIEQVCEYETFLPLTQLRDGLHAFIWHMAQARDAEEKALRKEKERLDKQEKRKEQAALKKQNKAAAASEASAAKRAAVEDSASGGSQKKRRTLSATAVTDVGDKDFLVLKNLVSGDWPLQYAFESNKTDCIKEFIEAIGRTNGAKTVLARLTRSTFKKVLEAQANTDTSTGRSGVILDDDVKKVQKLMNQQITSFSSDCDKEFERERCKPRPVRLISDKLGTLFGMDHLLREDTDNEFLKNIEGTRKFKVADRNMMESTNFDLDLGLCQ</sequence>
<dbReference type="EMBL" id="CAMXCT010002750">
    <property type="protein sequence ID" value="CAI4000207.1"/>
    <property type="molecule type" value="Genomic_DNA"/>
</dbReference>
<proteinExistence type="predicted"/>
<dbReference type="EMBL" id="CAMXCT020002750">
    <property type="protein sequence ID" value="CAL1153582.1"/>
    <property type="molecule type" value="Genomic_DNA"/>
</dbReference>
<keyword evidence="4" id="KW-1185">Reference proteome</keyword>
<feature type="region of interest" description="Disordered" evidence="1">
    <location>
        <begin position="186"/>
        <end position="243"/>
    </location>
</feature>
<evidence type="ECO:0000313" key="4">
    <source>
        <dbReference type="Proteomes" id="UP001152797"/>
    </source>
</evidence>
<organism evidence="2">
    <name type="scientific">Cladocopium goreaui</name>
    <dbReference type="NCBI Taxonomy" id="2562237"/>
    <lineage>
        <taxon>Eukaryota</taxon>
        <taxon>Sar</taxon>
        <taxon>Alveolata</taxon>
        <taxon>Dinophyceae</taxon>
        <taxon>Suessiales</taxon>
        <taxon>Symbiodiniaceae</taxon>
        <taxon>Cladocopium</taxon>
    </lineage>
</organism>
<dbReference type="EMBL" id="CAMXCT030002750">
    <property type="protein sequence ID" value="CAL4787519.1"/>
    <property type="molecule type" value="Genomic_DNA"/>
</dbReference>
<evidence type="ECO:0000256" key="1">
    <source>
        <dbReference type="SAM" id="MobiDB-lite"/>
    </source>
</evidence>
<reference evidence="2" key="1">
    <citation type="submission" date="2022-10" db="EMBL/GenBank/DDBJ databases">
        <authorList>
            <person name="Chen Y."/>
            <person name="Dougan E. K."/>
            <person name="Chan C."/>
            <person name="Rhodes N."/>
            <person name="Thang M."/>
        </authorList>
    </citation>
    <scope>NUCLEOTIDE SEQUENCE</scope>
</reference>
<gene>
    <name evidence="2" type="ORF">C1SCF055_LOCUS26343</name>
</gene>
<feature type="compositionally biased region" description="Basic and acidic residues" evidence="1">
    <location>
        <begin position="186"/>
        <end position="206"/>
    </location>
</feature>
<comment type="caution">
    <text evidence="2">The sequence shown here is derived from an EMBL/GenBank/DDBJ whole genome shotgun (WGS) entry which is preliminary data.</text>
</comment>